<evidence type="ECO:0000313" key="1">
    <source>
        <dbReference type="EMBL" id="TFK62037.1"/>
    </source>
</evidence>
<keyword evidence="2" id="KW-1185">Reference proteome</keyword>
<proteinExistence type="predicted"/>
<name>A0ACD3A8W3_9AGAR</name>
<dbReference type="Proteomes" id="UP000308600">
    <property type="component" value="Unassembled WGS sequence"/>
</dbReference>
<protein>
    <submittedName>
        <fullName evidence="1">Uncharacterized protein</fullName>
    </submittedName>
</protein>
<accession>A0ACD3A8W3</accession>
<organism evidence="1 2">
    <name type="scientific">Pluteus cervinus</name>
    <dbReference type="NCBI Taxonomy" id="181527"/>
    <lineage>
        <taxon>Eukaryota</taxon>
        <taxon>Fungi</taxon>
        <taxon>Dikarya</taxon>
        <taxon>Basidiomycota</taxon>
        <taxon>Agaricomycotina</taxon>
        <taxon>Agaricomycetes</taxon>
        <taxon>Agaricomycetidae</taxon>
        <taxon>Agaricales</taxon>
        <taxon>Pluteineae</taxon>
        <taxon>Pluteaceae</taxon>
        <taxon>Pluteus</taxon>
    </lineage>
</organism>
<dbReference type="EMBL" id="ML208610">
    <property type="protein sequence ID" value="TFK62037.1"/>
    <property type="molecule type" value="Genomic_DNA"/>
</dbReference>
<sequence length="1044" mass="114808">MPPFIAPRPAASGIKEKVDSLTVHADRLYAGTATGSLYIYAINDPANVAEGGELLSLVEVKKGLVRKSIEQLGVIKEINSLVVLSEMTVTLFPLSTFSPPTPLAKAKAAFTFGIHSTIQTTNTGGELDAGFSGARGIPTHLTQLVVGCRRRVVIYSWKDAEAQEVREASSPHSARIITFLNQDTAYMAYTATDYAIFSMSTMTATDISTPLPAATSTGTFSGLAGYMTLGLGAKAKPGVIQISDSEVLIAKENEGIALGLDAKPSRPSNIDWPAPPEELALIKPYILSIFPPGVIPSRPIEAPPAGTTSTAPPPTFIQSTVLQVRSSLSLQLTQSLSYPFMEPTSSPVPTTVLANSPPQSSAIIRLITPSPSSKSPLYFVTTPVDRAAATADGSTIWQLSMKSWAEQIDELVLTEAYADALALLDTLDVSLLPDKDQRTTKVRALLAVSQFKELKFKLAFKTFGELDLNPAKVVALYGENIAGRLSVPQENWVALFGGPVPPSDDSSSTKSKSSEKEKEKVGHARPATELLDGLATAGSIRDRLKTGFGALIPAGGKEDDTSSIVGKPRGGPQSDFHRSIDSLTEYLSDRRPKLGAALEAANITPQYQHQRFVPLSETSLEELFALPNAPLSALTPEQLLRFAQIVDTALYKSYLAVKPGLLGPLCRLPNWCEVTEVEEDLRACQKFAELRDLYKGKNMHGKALELLRQLSDQATDMEEKLMPSIIYLQKLGPEYLNQIFQSSKWLLEQDANMAFNIFTSEDVELPRPAVTDFLEGIDIAICIRYLEYLVDERDEKDPALHDRLAESYLRLTLATKKRGDEQWTETYAKLLQFIGKNDIFGLDRMYGLVSSTELYEARAILLGRLKRHDQALELYVHKLHDYLKAEEYCKRIYKEEPDMQGVFLILLRIFLRPTVQGSNSLLQPALDLISRHGPRLDSAETLSLLPPLVTAQDVKAFLLEAMRAPIFDMQVAKNISKAHRDNTARKLMVLQTRRVKVTDSRICPQCHKRIGNSVIAVHSPRGEVTHYQCREAFSKKLTETLHSF</sequence>
<gene>
    <name evidence="1" type="ORF">BDN72DRAFT_933557</name>
</gene>
<reference evidence="1 2" key="1">
    <citation type="journal article" date="2019" name="Nat. Ecol. Evol.">
        <title>Megaphylogeny resolves global patterns of mushroom evolution.</title>
        <authorList>
            <person name="Varga T."/>
            <person name="Krizsan K."/>
            <person name="Foldi C."/>
            <person name="Dima B."/>
            <person name="Sanchez-Garcia M."/>
            <person name="Sanchez-Ramirez S."/>
            <person name="Szollosi G.J."/>
            <person name="Szarkandi J.G."/>
            <person name="Papp V."/>
            <person name="Albert L."/>
            <person name="Andreopoulos W."/>
            <person name="Angelini C."/>
            <person name="Antonin V."/>
            <person name="Barry K.W."/>
            <person name="Bougher N.L."/>
            <person name="Buchanan P."/>
            <person name="Buyck B."/>
            <person name="Bense V."/>
            <person name="Catcheside P."/>
            <person name="Chovatia M."/>
            <person name="Cooper J."/>
            <person name="Damon W."/>
            <person name="Desjardin D."/>
            <person name="Finy P."/>
            <person name="Geml J."/>
            <person name="Haridas S."/>
            <person name="Hughes K."/>
            <person name="Justo A."/>
            <person name="Karasinski D."/>
            <person name="Kautmanova I."/>
            <person name="Kiss B."/>
            <person name="Kocsube S."/>
            <person name="Kotiranta H."/>
            <person name="LaButti K.M."/>
            <person name="Lechner B.E."/>
            <person name="Liimatainen K."/>
            <person name="Lipzen A."/>
            <person name="Lukacs Z."/>
            <person name="Mihaltcheva S."/>
            <person name="Morgado L.N."/>
            <person name="Niskanen T."/>
            <person name="Noordeloos M.E."/>
            <person name="Ohm R.A."/>
            <person name="Ortiz-Santana B."/>
            <person name="Ovrebo C."/>
            <person name="Racz N."/>
            <person name="Riley R."/>
            <person name="Savchenko A."/>
            <person name="Shiryaev A."/>
            <person name="Soop K."/>
            <person name="Spirin V."/>
            <person name="Szebenyi C."/>
            <person name="Tomsovsky M."/>
            <person name="Tulloss R.E."/>
            <person name="Uehling J."/>
            <person name="Grigoriev I.V."/>
            <person name="Vagvolgyi C."/>
            <person name="Papp T."/>
            <person name="Martin F.M."/>
            <person name="Miettinen O."/>
            <person name="Hibbett D.S."/>
            <person name="Nagy L.G."/>
        </authorList>
    </citation>
    <scope>NUCLEOTIDE SEQUENCE [LARGE SCALE GENOMIC DNA]</scope>
    <source>
        <strain evidence="1 2">NL-1719</strain>
    </source>
</reference>
<evidence type="ECO:0000313" key="2">
    <source>
        <dbReference type="Proteomes" id="UP000308600"/>
    </source>
</evidence>